<dbReference type="InterPro" id="IPR036640">
    <property type="entry name" value="ABC1_TM_sf"/>
</dbReference>
<evidence type="ECO:0000256" key="8">
    <source>
        <dbReference type="ARBA" id="ARBA00023136"/>
    </source>
</evidence>
<dbReference type="SUPFAM" id="SSF52540">
    <property type="entry name" value="P-loop containing nucleoside triphosphate hydrolases"/>
    <property type="match status" value="1"/>
</dbReference>
<feature type="transmembrane region" description="Helical" evidence="9">
    <location>
        <begin position="247"/>
        <end position="268"/>
    </location>
</feature>
<dbReference type="RefSeq" id="WP_058265789.1">
    <property type="nucleotide sequence ID" value="NZ_FMYN01000005.1"/>
</dbReference>
<feature type="domain" description="ABC transmembrane type-1" evidence="11">
    <location>
        <begin position="19"/>
        <end position="303"/>
    </location>
</feature>
<dbReference type="InterPro" id="IPR003439">
    <property type="entry name" value="ABC_transporter-like_ATP-bd"/>
</dbReference>
<evidence type="ECO:0000256" key="7">
    <source>
        <dbReference type="ARBA" id="ARBA00022989"/>
    </source>
</evidence>
<feature type="transmembrane region" description="Helical" evidence="9">
    <location>
        <begin position="59"/>
        <end position="88"/>
    </location>
</feature>
<dbReference type="OrthoDB" id="9770415at2"/>
<keyword evidence="7 9" id="KW-1133">Transmembrane helix</keyword>
<name>A0A0V8GD92_9BACL</name>
<dbReference type="InterPro" id="IPR039421">
    <property type="entry name" value="Type_1_exporter"/>
</dbReference>
<comment type="caution">
    <text evidence="12">The sequence shown here is derived from an EMBL/GenBank/DDBJ whole genome shotgun (WGS) entry which is preliminary data.</text>
</comment>
<protein>
    <submittedName>
        <fullName evidence="12">Multidrug ABC transporter ATP-binding protein</fullName>
    </submittedName>
</protein>
<evidence type="ECO:0000256" key="2">
    <source>
        <dbReference type="ARBA" id="ARBA00022448"/>
    </source>
</evidence>
<comment type="subcellular location">
    <subcellularLocation>
        <location evidence="1">Cell membrane</location>
        <topology evidence="1">Multi-pass membrane protein</topology>
    </subcellularLocation>
</comment>
<dbReference type="AlphaFoldDB" id="A0A0V8GD92"/>
<keyword evidence="3" id="KW-1003">Cell membrane</keyword>
<dbReference type="Gene3D" id="3.40.50.300">
    <property type="entry name" value="P-loop containing nucleotide triphosphate hydrolases"/>
    <property type="match status" value="1"/>
</dbReference>
<dbReference type="PROSITE" id="PS50929">
    <property type="entry name" value="ABC_TM1F"/>
    <property type="match status" value="1"/>
</dbReference>
<feature type="domain" description="ABC transporter" evidence="10">
    <location>
        <begin position="335"/>
        <end position="570"/>
    </location>
</feature>
<evidence type="ECO:0000259" key="10">
    <source>
        <dbReference type="PROSITE" id="PS50893"/>
    </source>
</evidence>
<dbReference type="GO" id="GO:0015421">
    <property type="term" value="F:ABC-type oligopeptide transporter activity"/>
    <property type="evidence" value="ECO:0007669"/>
    <property type="project" value="TreeGrafter"/>
</dbReference>
<dbReference type="PANTHER" id="PTHR43394">
    <property type="entry name" value="ATP-DEPENDENT PERMEASE MDL1, MITOCHONDRIAL"/>
    <property type="match status" value="1"/>
</dbReference>
<keyword evidence="4 9" id="KW-0812">Transmembrane</keyword>
<dbReference type="GO" id="GO:0005524">
    <property type="term" value="F:ATP binding"/>
    <property type="evidence" value="ECO:0007669"/>
    <property type="project" value="UniProtKB-KW"/>
</dbReference>
<feature type="transmembrane region" description="Helical" evidence="9">
    <location>
        <begin position="274"/>
        <end position="294"/>
    </location>
</feature>
<dbReference type="Pfam" id="PF00005">
    <property type="entry name" value="ABC_tran"/>
    <property type="match status" value="1"/>
</dbReference>
<keyword evidence="8 9" id="KW-0472">Membrane</keyword>
<evidence type="ECO:0000313" key="13">
    <source>
        <dbReference type="Proteomes" id="UP000053797"/>
    </source>
</evidence>
<dbReference type="SMART" id="SM00382">
    <property type="entry name" value="AAA"/>
    <property type="match status" value="1"/>
</dbReference>
<keyword evidence="5" id="KW-0547">Nucleotide-binding</keyword>
<gene>
    <name evidence="12" type="ORF">AS033_13890</name>
</gene>
<dbReference type="PROSITE" id="PS50893">
    <property type="entry name" value="ABC_TRANSPORTER_2"/>
    <property type="match status" value="1"/>
</dbReference>
<evidence type="ECO:0000256" key="5">
    <source>
        <dbReference type="ARBA" id="ARBA00022741"/>
    </source>
</evidence>
<evidence type="ECO:0000256" key="6">
    <source>
        <dbReference type="ARBA" id="ARBA00022840"/>
    </source>
</evidence>
<dbReference type="Proteomes" id="UP000053797">
    <property type="component" value="Unassembled WGS sequence"/>
</dbReference>
<dbReference type="FunFam" id="1.20.1560.10:FF:000011">
    <property type="entry name" value="Multidrug ABC transporter ATP-binding protein"/>
    <property type="match status" value="1"/>
</dbReference>
<keyword evidence="2" id="KW-0813">Transport</keyword>
<dbReference type="InterPro" id="IPR003593">
    <property type="entry name" value="AAA+_ATPase"/>
</dbReference>
<dbReference type="Gene3D" id="1.20.1560.10">
    <property type="entry name" value="ABC transporter type 1, transmembrane domain"/>
    <property type="match status" value="1"/>
</dbReference>
<proteinExistence type="predicted"/>
<dbReference type="Pfam" id="PF00664">
    <property type="entry name" value="ABC_membrane"/>
    <property type="match status" value="1"/>
</dbReference>
<dbReference type="SUPFAM" id="SSF90123">
    <property type="entry name" value="ABC transporter transmembrane region"/>
    <property type="match status" value="1"/>
</dbReference>
<evidence type="ECO:0000256" key="4">
    <source>
        <dbReference type="ARBA" id="ARBA00022692"/>
    </source>
</evidence>
<evidence type="ECO:0000256" key="1">
    <source>
        <dbReference type="ARBA" id="ARBA00004651"/>
    </source>
</evidence>
<dbReference type="GO" id="GO:0016887">
    <property type="term" value="F:ATP hydrolysis activity"/>
    <property type="evidence" value="ECO:0007669"/>
    <property type="project" value="InterPro"/>
</dbReference>
<dbReference type="CDD" id="cd18541">
    <property type="entry name" value="ABC_6TM_TmrB_like"/>
    <property type="match status" value="1"/>
</dbReference>
<feature type="transmembrane region" description="Helical" evidence="9">
    <location>
        <begin position="20"/>
        <end position="39"/>
    </location>
</feature>
<dbReference type="FunFam" id="3.40.50.300:FF:000221">
    <property type="entry name" value="Multidrug ABC transporter ATP-binding protein"/>
    <property type="match status" value="1"/>
</dbReference>
<reference evidence="12 13" key="1">
    <citation type="journal article" date="2015" name="Int. J. Syst. Evol. Microbiol.">
        <title>Exiguobacterium enclense sp. nov., isolated from sediment.</title>
        <authorList>
            <person name="Dastager S.G."/>
            <person name="Mawlankar R."/>
            <person name="Sonalkar V.V."/>
            <person name="Thorat M.N."/>
            <person name="Mual P."/>
            <person name="Verma A."/>
            <person name="Krishnamurthi S."/>
            <person name="Tang S.K."/>
            <person name="Li W.J."/>
        </authorList>
    </citation>
    <scope>NUCLEOTIDE SEQUENCE [LARGE SCALE GENOMIC DNA]</scope>
    <source>
        <strain evidence="12 13">NIO-1109</strain>
    </source>
</reference>
<organism evidence="12 13">
    <name type="scientific">Exiguobacterium indicum</name>
    <dbReference type="NCBI Taxonomy" id="296995"/>
    <lineage>
        <taxon>Bacteria</taxon>
        <taxon>Bacillati</taxon>
        <taxon>Bacillota</taxon>
        <taxon>Bacilli</taxon>
        <taxon>Bacillales</taxon>
        <taxon>Bacillales Family XII. Incertae Sedis</taxon>
        <taxon>Exiguobacterium</taxon>
    </lineage>
</organism>
<sequence length="575" mass="64451">MRLFRQLSWFLKEHKSSYLVAVVLLIITGFIDLTPPWLIGKVIDGLRSGSMDQATLLQYVIGLTVISIVSFILTYLWLAKLFGTAFLLERTLRSRFFTHLLKLTPTFYQKNRTGDLMALATNDLKAVERTAGFGVLTLVDSLNMTAITLVVMGVAIDWKLTLAALLPMPLLAYAMNKLGSQIHGRFITAQDSFGTMNDQVVESISGLRVIRSFVQEPVDVKRFDDVTTDVFEKNMHVAKIDVLFEPIIKLLVGFSYLIGLSFGTYLVFTNDITLGQLVAFNIYLGMLIWPMYAFGELINVIQRGTASLDRLEATMRVKPLIASTPREHIDRPERIEMNDLTFTYPETAHPVLRDLNMTIEQGTTIGVVGPTGSGKTTFLRQFLREYPIGRDMLTVNGVPYEDVALETVRGWTGYVSQEHLLFSKSVRDNILFGAGEATEEELQEAIRLASFEKDIETLEQGLETMVGERGVTLSGGQKQRLSIARAMLKKPELLLLDDSLSAVDAKTESHIIDSIRSNRHQSTTLIVAHRLSAVAHADEIIVLQDGMISERGTHDSLMAQNGWYAQQFERQSEEM</sequence>
<evidence type="ECO:0000256" key="9">
    <source>
        <dbReference type="SAM" id="Phobius"/>
    </source>
</evidence>
<dbReference type="EMBL" id="LNQL01000005">
    <property type="protein sequence ID" value="KSU48222.1"/>
    <property type="molecule type" value="Genomic_DNA"/>
</dbReference>
<dbReference type="GO" id="GO:0005886">
    <property type="term" value="C:plasma membrane"/>
    <property type="evidence" value="ECO:0007669"/>
    <property type="project" value="UniProtKB-SubCell"/>
</dbReference>
<dbReference type="InterPro" id="IPR027417">
    <property type="entry name" value="P-loop_NTPase"/>
</dbReference>
<dbReference type="InterPro" id="IPR017871">
    <property type="entry name" value="ABC_transporter-like_CS"/>
</dbReference>
<dbReference type="PROSITE" id="PS00211">
    <property type="entry name" value="ABC_TRANSPORTER_1"/>
    <property type="match status" value="1"/>
</dbReference>
<evidence type="ECO:0000259" key="11">
    <source>
        <dbReference type="PROSITE" id="PS50929"/>
    </source>
</evidence>
<keyword evidence="6 12" id="KW-0067">ATP-binding</keyword>
<evidence type="ECO:0000256" key="3">
    <source>
        <dbReference type="ARBA" id="ARBA00022475"/>
    </source>
</evidence>
<dbReference type="InterPro" id="IPR011527">
    <property type="entry name" value="ABC1_TM_dom"/>
</dbReference>
<evidence type="ECO:0000313" key="12">
    <source>
        <dbReference type="EMBL" id="KSU48222.1"/>
    </source>
</evidence>
<accession>A0A0V8GD92</accession>
<dbReference type="PANTHER" id="PTHR43394:SF1">
    <property type="entry name" value="ATP-BINDING CASSETTE SUB-FAMILY B MEMBER 10, MITOCHONDRIAL"/>
    <property type="match status" value="1"/>
</dbReference>